<evidence type="ECO:0000313" key="3">
    <source>
        <dbReference type="EMBL" id="OGI44256.1"/>
    </source>
</evidence>
<evidence type="ECO:0000256" key="1">
    <source>
        <dbReference type="ARBA" id="ARBA00006987"/>
    </source>
</evidence>
<dbReference type="AlphaFoldDB" id="A0A1F6TGP9"/>
<evidence type="ECO:0000313" key="4">
    <source>
        <dbReference type="Proteomes" id="UP000179344"/>
    </source>
</evidence>
<accession>A0A1F6TGP9</accession>
<evidence type="ECO:0008006" key="5">
    <source>
        <dbReference type="Google" id="ProtNLM"/>
    </source>
</evidence>
<keyword evidence="2" id="KW-0732">Signal</keyword>
<sequence length="318" mass="33942">MKRLLPAVILAFTAIGGYAQDYPSRAITIVVPNPPGGMNQIHAQPLSAVVEKLTGQPAPVVNRPGATGAAGTAYVAGQPPDGYNILVTTPNLFLVVEKDKLYGIKSPFSLDQIALLALLSADPLILVVHPSMPVKNVKELNTLAKAKPNEIVFSSSGPYGITHTPMAMYMDATGVKMRHLPTTGGGPAIVQALGGHAQGTAGGPAAIYPHVSSGKFRTIASWGTKPHPALPNVPTFKSMGYDIEAYLWVGLFTTAGMPGPTFNKMREIIGKAANDPGFKQSLEKVRVVPDYRDAPEFRKFFDADYRRMAEVIKKIGKL</sequence>
<feature type="signal peptide" evidence="2">
    <location>
        <begin position="1"/>
        <end position="19"/>
    </location>
</feature>
<dbReference type="InterPro" id="IPR005064">
    <property type="entry name" value="BUG"/>
</dbReference>
<dbReference type="Proteomes" id="UP000179344">
    <property type="component" value="Unassembled WGS sequence"/>
</dbReference>
<name>A0A1F6TGP9_9PROT</name>
<dbReference type="Gene3D" id="3.40.190.10">
    <property type="entry name" value="Periplasmic binding protein-like II"/>
    <property type="match status" value="1"/>
</dbReference>
<evidence type="ECO:0000256" key="2">
    <source>
        <dbReference type="SAM" id="SignalP"/>
    </source>
</evidence>
<dbReference type="EMBL" id="MFST01000061">
    <property type="protein sequence ID" value="OGI44256.1"/>
    <property type="molecule type" value="Genomic_DNA"/>
</dbReference>
<protein>
    <recommendedName>
        <fullName evidence="5">Tat pathway signal protein</fullName>
    </recommendedName>
</protein>
<feature type="chain" id="PRO_5009225515" description="Tat pathway signal protein" evidence="2">
    <location>
        <begin position="20"/>
        <end position="318"/>
    </location>
</feature>
<dbReference type="CDD" id="cd07012">
    <property type="entry name" value="PBP2_Bug_TTT"/>
    <property type="match status" value="1"/>
</dbReference>
<organism evidence="3 4">
    <name type="scientific">Candidatus Muproteobacteria bacterium RBG_16_65_31</name>
    <dbReference type="NCBI Taxonomy" id="1817759"/>
    <lineage>
        <taxon>Bacteria</taxon>
        <taxon>Pseudomonadati</taxon>
        <taxon>Pseudomonadota</taxon>
        <taxon>Candidatus Muproteobacteria</taxon>
    </lineage>
</organism>
<dbReference type="Gene3D" id="3.40.190.150">
    <property type="entry name" value="Bordetella uptake gene, domain 1"/>
    <property type="match status" value="1"/>
</dbReference>
<gene>
    <name evidence="3" type="ORF">A2V92_05860</name>
</gene>
<comment type="caution">
    <text evidence="3">The sequence shown here is derived from an EMBL/GenBank/DDBJ whole genome shotgun (WGS) entry which is preliminary data.</text>
</comment>
<dbReference type="PANTHER" id="PTHR42928:SF5">
    <property type="entry name" value="BLR1237 PROTEIN"/>
    <property type="match status" value="1"/>
</dbReference>
<reference evidence="3 4" key="1">
    <citation type="journal article" date="2016" name="Nat. Commun.">
        <title>Thousands of microbial genomes shed light on interconnected biogeochemical processes in an aquifer system.</title>
        <authorList>
            <person name="Anantharaman K."/>
            <person name="Brown C.T."/>
            <person name="Hug L.A."/>
            <person name="Sharon I."/>
            <person name="Castelle C.J."/>
            <person name="Probst A.J."/>
            <person name="Thomas B.C."/>
            <person name="Singh A."/>
            <person name="Wilkins M.J."/>
            <person name="Karaoz U."/>
            <person name="Brodie E.L."/>
            <person name="Williams K.H."/>
            <person name="Hubbard S.S."/>
            <person name="Banfield J.F."/>
        </authorList>
    </citation>
    <scope>NUCLEOTIDE SEQUENCE [LARGE SCALE GENOMIC DNA]</scope>
</reference>
<dbReference type="InterPro" id="IPR042100">
    <property type="entry name" value="Bug_dom1"/>
</dbReference>
<dbReference type="PANTHER" id="PTHR42928">
    <property type="entry name" value="TRICARBOXYLATE-BINDING PROTEIN"/>
    <property type="match status" value="1"/>
</dbReference>
<dbReference type="Pfam" id="PF03401">
    <property type="entry name" value="TctC"/>
    <property type="match status" value="1"/>
</dbReference>
<comment type="similarity">
    <text evidence="1">Belongs to the UPF0065 (bug) family.</text>
</comment>
<proteinExistence type="inferred from homology"/>
<dbReference type="PIRSF" id="PIRSF017082">
    <property type="entry name" value="YflP"/>
    <property type="match status" value="1"/>
</dbReference>